<reference evidence="12 13" key="2">
    <citation type="submission" date="2016-11" db="EMBL/GenBank/DDBJ databases">
        <authorList>
            <person name="Jaros S."/>
            <person name="Januszkiewicz K."/>
            <person name="Wedrychowicz H."/>
        </authorList>
    </citation>
    <scope>NUCLEOTIDE SEQUENCE [LARGE SCALE GENOMIC DNA]</scope>
    <source>
        <strain evidence="12 13">DSM 22330</strain>
    </source>
</reference>
<keyword evidence="14" id="KW-1185">Reference proteome</keyword>
<evidence type="ECO:0000313" key="12">
    <source>
        <dbReference type="EMBL" id="SFZ76733.1"/>
    </source>
</evidence>
<keyword evidence="4 9" id="KW-1003">Cell membrane</keyword>
<comment type="subcellular location">
    <subcellularLocation>
        <location evidence="1">Cell inner membrane</location>
        <topology evidence="1">Multi-pass membrane protein</topology>
    </subcellularLocation>
    <subcellularLocation>
        <location evidence="9">Cell membrane</location>
        <topology evidence="9">Multi-pass membrane protein</topology>
    </subcellularLocation>
</comment>
<dbReference type="STRING" id="1122154.SAMN02746068_02050"/>
<evidence type="ECO:0000313" key="11">
    <source>
        <dbReference type="EMBL" id="PCS00850.1"/>
    </source>
</evidence>
<dbReference type="InterPro" id="IPR013525">
    <property type="entry name" value="ABC2_TM"/>
</dbReference>
<evidence type="ECO:0000256" key="6">
    <source>
        <dbReference type="ARBA" id="ARBA00022692"/>
    </source>
</evidence>
<feature type="transmembrane region" description="Helical" evidence="9">
    <location>
        <begin position="175"/>
        <end position="194"/>
    </location>
</feature>
<gene>
    <name evidence="11" type="ORF">RR45_GL001179</name>
    <name evidence="12" type="ORF">SAMN02746068_02050</name>
</gene>
<evidence type="ECO:0000256" key="9">
    <source>
        <dbReference type="RuleBase" id="RU361157"/>
    </source>
</evidence>
<dbReference type="PROSITE" id="PS51012">
    <property type="entry name" value="ABC_TM2"/>
    <property type="match status" value="1"/>
</dbReference>
<dbReference type="PANTHER" id="PTHR30413:SF8">
    <property type="entry name" value="TRANSPORT PERMEASE PROTEIN"/>
    <property type="match status" value="1"/>
</dbReference>
<dbReference type="Proteomes" id="UP000218979">
    <property type="component" value="Unassembled WGS sequence"/>
</dbReference>
<dbReference type="InterPro" id="IPR047817">
    <property type="entry name" value="ABC2_TM_bact-type"/>
</dbReference>
<dbReference type="EMBL" id="FPKS01000019">
    <property type="protein sequence ID" value="SFZ76733.1"/>
    <property type="molecule type" value="Genomic_DNA"/>
</dbReference>
<dbReference type="Proteomes" id="UP000185655">
    <property type="component" value="Unassembled WGS sequence"/>
</dbReference>
<keyword evidence="3 9" id="KW-0813">Transport</keyword>
<evidence type="ECO:0000259" key="10">
    <source>
        <dbReference type="PROSITE" id="PS51012"/>
    </source>
</evidence>
<proteinExistence type="inferred from homology"/>
<evidence type="ECO:0000256" key="7">
    <source>
        <dbReference type="ARBA" id="ARBA00022989"/>
    </source>
</evidence>
<keyword evidence="5" id="KW-0997">Cell inner membrane</keyword>
<name>A0A1K2HJ55_9LACT</name>
<reference evidence="11 14" key="1">
    <citation type="submission" date="2014-12" db="EMBL/GenBank/DDBJ databases">
        <title>Draft genome sequences of 10 type strains of Lactococcus.</title>
        <authorList>
            <person name="Sun Z."/>
            <person name="Zhong Z."/>
            <person name="Liu W."/>
            <person name="Zhang W."/>
            <person name="Zhang H."/>
        </authorList>
    </citation>
    <scope>NUCLEOTIDE SEQUENCE [LARGE SCALE GENOMIC DNA]</scope>
    <source>
        <strain evidence="11 14">DSM 22330</strain>
    </source>
</reference>
<feature type="transmembrane region" description="Helical" evidence="9">
    <location>
        <begin position="28"/>
        <end position="49"/>
    </location>
</feature>
<sequence length="269" mass="30859">MNFFDKKNKILLKELIKTDFKLRYQGSAIGYLWSILKPVLLFLVMYVVFVRFLRFGAGVPHFAVALLLGMTVWNFFSEVTNMGMISIVSRGDLMRKISFSKPIIIFSVTANALINFGINLIVVLAFALINGVWFTPKILFLPFLTIELILLSVGIAFFLATLFVKYRDLGPVWEVFLQAFMYATPIIYPVTMLFTNGTRVTWYARILMLNPMAQIVQDLRYTLIDPVNITTWQIVPMSVAWIPYVLSPIIFMLGLTFFNKQSSKFAEII</sequence>
<feature type="transmembrane region" description="Helical" evidence="9">
    <location>
        <begin position="55"/>
        <end position="76"/>
    </location>
</feature>
<keyword evidence="8 9" id="KW-0472">Membrane</keyword>
<accession>A0A1K2HJ55</accession>
<feature type="transmembrane region" description="Helical" evidence="9">
    <location>
        <begin position="103"/>
        <end position="133"/>
    </location>
</feature>
<comment type="similarity">
    <text evidence="2 9">Belongs to the ABC-2 integral membrane protein family.</text>
</comment>
<feature type="transmembrane region" description="Helical" evidence="9">
    <location>
        <begin position="241"/>
        <end position="258"/>
    </location>
</feature>
<protein>
    <recommendedName>
        <fullName evidence="9">Transport permease protein</fullName>
    </recommendedName>
</protein>
<dbReference type="PANTHER" id="PTHR30413">
    <property type="entry name" value="INNER MEMBRANE TRANSPORT PERMEASE"/>
    <property type="match status" value="1"/>
</dbReference>
<feature type="domain" description="ABC transmembrane type-2" evidence="10">
    <location>
        <begin position="29"/>
        <end position="261"/>
    </location>
</feature>
<evidence type="ECO:0000256" key="4">
    <source>
        <dbReference type="ARBA" id="ARBA00022475"/>
    </source>
</evidence>
<evidence type="ECO:0000256" key="1">
    <source>
        <dbReference type="ARBA" id="ARBA00004429"/>
    </source>
</evidence>
<evidence type="ECO:0000313" key="13">
    <source>
        <dbReference type="Proteomes" id="UP000185655"/>
    </source>
</evidence>
<dbReference type="GO" id="GO:0005886">
    <property type="term" value="C:plasma membrane"/>
    <property type="evidence" value="ECO:0007669"/>
    <property type="project" value="UniProtKB-SubCell"/>
</dbReference>
<evidence type="ECO:0000256" key="3">
    <source>
        <dbReference type="ARBA" id="ARBA00022448"/>
    </source>
</evidence>
<organism evidence="12 13">
    <name type="scientific">Pseudolactococcus chungangensis CAU 28 = DSM 22330</name>
    <dbReference type="NCBI Taxonomy" id="1122154"/>
    <lineage>
        <taxon>Bacteria</taxon>
        <taxon>Bacillati</taxon>
        <taxon>Bacillota</taxon>
        <taxon>Bacilli</taxon>
        <taxon>Lactobacillales</taxon>
        <taxon>Streptococcaceae</taxon>
        <taxon>Pseudolactococcus</taxon>
    </lineage>
</organism>
<evidence type="ECO:0000313" key="14">
    <source>
        <dbReference type="Proteomes" id="UP000218979"/>
    </source>
</evidence>
<evidence type="ECO:0000256" key="5">
    <source>
        <dbReference type="ARBA" id="ARBA00022519"/>
    </source>
</evidence>
<feature type="transmembrane region" description="Helical" evidence="9">
    <location>
        <begin position="139"/>
        <end position="163"/>
    </location>
</feature>
<evidence type="ECO:0000256" key="2">
    <source>
        <dbReference type="ARBA" id="ARBA00007783"/>
    </source>
</evidence>
<dbReference type="Pfam" id="PF01061">
    <property type="entry name" value="ABC2_membrane"/>
    <property type="match status" value="1"/>
</dbReference>
<evidence type="ECO:0000256" key="8">
    <source>
        <dbReference type="ARBA" id="ARBA00023136"/>
    </source>
</evidence>
<dbReference type="AlphaFoldDB" id="A0A1K2HJ55"/>
<keyword evidence="7 9" id="KW-1133">Transmembrane helix</keyword>
<dbReference type="OrthoDB" id="9794365at2"/>
<dbReference type="GO" id="GO:0015920">
    <property type="term" value="P:lipopolysaccharide transport"/>
    <property type="evidence" value="ECO:0007669"/>
    <property type="project" value="TreeGrafter"/>
</dbReference>
<dbReference type="EMBL" id="JXJT01000026">
    <property type="protein sequence ID" value="PCS00850.1"/>
    <property type="molecule type" value="Genomic_DNA"/>
</dbReference>
<dbReference type="GO" id="GO:0140359">
    <property type="term" value="F:ABC-type transporter activity"/>
    <property type="evidence" value="ECO:0007669"/>
    <property type="project" value="InterPro"/>
</dbReference>
<keyword evidence="6 9" id="KW-0812">Transmembrane</keyword>
<dbReference type="RefSeq" id="WP_031366364.1">
    <property type="nucleotide sequence ID" value="NZ_FPKS01000019.1"/>
</dbReference>